<sequence>MGLPEPHTLVKIKDLTRFFDENLQIPEWSQDILQQTPFVIVRRGSNNSSLPVGIRGFKKSQRFAADLSFDNWEDPVTPRDTKDLISSVTEEQLQKPAFKTLHQISPLMIKYNWGVSGSLQFEVVTKIPMVNPNSDLDVIITADQVEFDQQTALDLIDRLNQFKTHVDVQIVHGQNGFSLEEYANQRAKTILVKTAQGPQLVENPWNFILNFK</sequence>
<keyword evidence="1" id="KW-0808">Transferase</keyword>
<name>A0AAU9DRJ2_9LACO</name>
<feature type="domain" description="Phosphoribosyl-dephospho-CoA transferase MdcG N-terminal" evidence="4">
    <location>
        <begin position="6"/>
        <end position="70"/>
    </location>
</feature>
<proteinExistence type="predicted"/>
<gene>
    <name evidence="5" type="primary">mdcG</name>
    <name evidence="5" type="ORF">XA3_10200</name>
</gene>
<accession>A0AAU9DRJ2</accession>
<evidence type="ECO:0000313" key="6">
    <source>
        <dbReference type="Proteomes" id="UP001321861"/>
    </source>
</evidence>
<evidence type="ECO:0000256" key="2">
    <source>
        <dbReference type="ARBA" id="ARBA00022695"/>
    </source>
</evidence>
<keyword evidence="6" id="KW-1185">Reference proteome</keyword>
<feature type="domain" description="Phosphoribosyl-dephospho-CoA transferase MdcG C-terminal" evidence="3">
    <location>
        <begin position="90"/>
        <end position="204"/>
    </location>
</feature>
<protein>
    <submittedName>
        <fullName evidence="5">Malonate decarboxylase holo-[acyl-carrier-protein] synthase</fullName>
    </submittedName>
</protein>
<dbReference type="KEGG" id="xap:XA3_10200"/>
<keyword evidence="2" id="KW-0548">Nucleotidyltransferase</keyword>
<dbReference type="InterPro" id="IPR017557">
    <property type="entry name" value="Holo-ACP_synthase"/>
</dbReference>
<dbReference type="AlphaFoldDB" id="A0AAU9DRJ2"/>
<evidence type="ECO:0000259" key="4">
    <source>
        <dbReference type="Pfam" id="PF20866"/>
    </source>
</evidence>
<dbReference type="Proteomes" id="UP001321861">
    <property type="component" value="Chromosome"/>
</dbReference>
<dbReference type="InterPro" id="IPR048903">
    <property type="entry name" value="MdcG_N"/>
</dbReference>
<dbReference type="RefSeq" id="WP_317636457.1">
    <property type="nucleotide sequence ID" value="NZ_AP026802.1"/>
</dbReference>
<dbReference type="EMBL" id="AP026802">
    <property type="protein sequence ID" value="BDR58579.1"/>
    <property type="molecule type" value="Genomic_DNA"/>
</dbReference>
<dbReference type="NCBIfam" id="NF002332">
    <property type="entry name" value="PRK01293.1"/>
    <property type="match status" value="1"/>
</dbReference>
<evidence type="ECO:0000259" key="3">
    <source>
        <dbReference type="Pfam" id="PF10620"/>
    </source>
</evidence>
<dbReference type="InterPro" id="IPR049180">
    <property type="entry name" value="MdcG_C"/>
</dbReference>
<evidence type="ECO:0000313" key="5">
    <source>
        <dbReference type="EMBL" id="BDR58579.1"/>
    </source>
</evidence>
<reference evidence="5 6" key="1">
    <citation type="journal article" date="2023" name="Microbiol. Spectr.">
        <title>Symbiosis of Carpenter Bees with Uncharacterized Lactic Acid Bacteria Showing NAD Auxotrophy.</title>
        <authorList>
            <person name="Kawasaki S."/>
            <person name="Ozawa K."/>
            <person name="Mori T."/>
            <person name="Yamamoto A."/>
            <person name="Ito M."/>
            <person name="Ohkuma M."/>
            <person name="Sakamoto M."/>
            <person name="Matsutani M."/>
        </authorList>
    </citation>
    <scope>NUCLEOTIDE SEQUENCE [LARGE SCALE GENOMIC DNA]</scope>
    <source>
        <strain evidence="5 6">XA3</strain>
    </source>
</reference>
<evidence type="ECO:0000256" key="1">
    <source>
        <dbReference type="ARBA" id="ARBA00022679"/>
    </source>
</evidence>
<dbReference type="NCBIfam" id="TIGR03135">
    <property type="entry name" value="malonate_mdcG"/>
    <property type="match status" value="1"/>
</dbReference>
<dbReference type="GO" id="GO:0016779">
    <property type="term" value="F:nucleotidyltransferase activity"/>
    <property type="evidence" value="ECO:0007669"/>
    <property type="project" value="UniProtKB-KW"/>
</dbReference>
<organism evidence="5 6">
    <name type="scientific">Xylocopilactobacillus apicola</name>
    <dbReference type="NCBI Taxonomy" id="2932184"/>
    <lineage>
        <taxon>Bacteria</taxon>
        <taxon>Bacillati</taxon>
        <taxon>Bacillota</taxon>
        <taxon>Bacilli</taxon>
        <taxon>Lactobacillales</taxon>
        <taxon>Lactobacillaceae</taxon>
        <taxon>Xylocopilactobacillus</taxon>
    </lineage>
</organism>
<dbReference type="Pfam" id="PF20866">
    <property type="entry name" value="MdcG_N"/>
    <property type="match status" value="1"/>
</dbReference>
<dbReference type="Pfam" id="PF10620">
    <property type="entry name" value="MdcG"/>
    <property type="match status" value="1"/>
</dbReference>